<dbReference type="Pfam" id="PF00753">
    <property type="entry name" value="Lactamase_B"/>
    <property type="match status" value="1"/>
</dbReference>
<dbReference type="EMBL" id="JAMQOQ010000006">
    <property type="protein sequence ID" value="MDS0296302.1"/>
    <property type="molecule type" value="Genomic_DNA"/>
</dbReference>
<accession>A0ABU2G692</accession>
<organism evidence="3 4">
    <name type="scientific">Halogeometricum luteum</name>
    <dbReference type="NCBI Taxonomy" id="2950537"/>
    <lineage>
        <taxon>Archaea</taxon>
        <taxon>Methanobacteriati</taxon>
        <taxon>Methanobacteriota</taxon>
        <taxon>Stenosarchaea group</taxon>
        <taxon>Halobacteria</taxon>
        <taxon>Halobacteriales</taxon>
        <taxon>Haloferacaceae</taxon>
        <taxon>Halogeometricum</taxon>
    </lineage>
</organism>
<dbReference type="RefSeq" id="WP_310930319.1">
    <property type="nucleotide sequence ID" value="NZ_JAMQOQ010000006.1"/>
</dbReference>
<keyword evidence="4" id="KW-1185">Reference proteome</keyword>
<dbReference type="InterPro" id="IPR051682">
    <property type="entry name" value="Mito_Persulfide_Diox"/>
</dbReference>
<dbReference type="InterPro" id="IPR036866">
    <property type="entry name" value="RibonucZ/Hydroxyglut_hydro"/>
</dbReference>
<dbReference type="Gene3D" id="3.40.250.10">
    <property type="entry name" value="Rhodanese-like domain"/>
    <property type="match status" value="1"/>
</dbReference>
<dbReference type="InterPro" id="IPR001763">
    <property type="entry name" value="Rhodanese-like_dom"/>
</dbReference>
<dbReference type="Proteomes" id="UP001254813">
    <property type="component" value="Unassembled WGS sequence"/>
</dbReference>
<dbReference type="InterPro" id="IPR036873">
    <property type="entry name" value="Rhodanese-like_dom_sf"/>
</dbReference>
<reference evidence="3 4" key="1">
    <citation type="submission" date="2022-06" db="EMBL/GenBank/DDBJ databases">
        <title>Halogeometricum sp. a new haloarchaeum isolate from saline soil.</title>
        <authorList>
            <person name="Strakova D."/>
            <person name="Galisteo C."/>
            <person name="Sanchez-Porro C."/>
            <person name="Ventosa A."/>
        </authorList>
    </citation>
    <scope>NUCLEOTIDE SEQUENCE [LARGE SCALE GENOMIC DNA]</scope>
    <source>
        <strain evidence="4">S3BR25-2</strain>
    </source>
</reference>
<sequence length="384" mass="40914">MYAKITARELADAIDRGEAGTILDTRPADSYEAWRVPGAVNVPFGLNETLDDERKSEIDGLTDGGPITVICGKAATSAALAAELDAAGYEDVRVVKGGMRDWNGLYERADVAVGNGAENADVDVVQFQRRGKGCLSYLVGSDGEAAVVDPTRHVEQYVVAAAERGWEITRVLDTHVHADHISGGRELADRLDVPYHLGARAADRDLAFDFDAVEEGDALPVGGVDLTVLAAPGHTSEMVAYRVGDRAVLTGDALFLDSVGRTELEFGEEGAEEGARMAYDTLHDTLLDLPEDLTVLPGHVTVESDGEYANGSPGEPVAASLGEVASRLDLLGLDREAFVERMVENVPEKPANYETVIAINTGREGYENDRKATELETGANNCAA</sequence>
<dbReference type="Gene3D" id="3.60.15.10">
    <property type="entry name" value="Ribonuclease Z/Hydroxyacylglutathione hydrolase-like"/>
    <property type="match status" value="1"/>
</dbReference>
<dbReference type="CDD" id="cd00158">
    <property type="entry name" value="RHOD"/>
    <property type="match status" value="1"/>
</dbReference>
<evidence type="ECO:0000256" key="1">
    <source>
        <dbReference type="ARBA" id="ARBA00022723"/>
    </source>
</evidence>
<dbReference type="SUPFAM" id="SSF52821">
    <property type="entry name" value="Rhodanese/Cell cycle control phosphatase"/>
    <property type="match status" value="1"/>
</dbReference>
<dbReference type="CDD" id="cd07724">
    <property type="entry name" value="POD-like_MBL-fold"/>
    <property type="match status" value="1"/>
</dbReference>
<dbReference type="InterPro" id="IPR001279">
    <property type="entry name" value="Metallo-B-lactamas"/>
</dbReference>
<feature type="domain" description="Rhodanese" evidence="2">
    <location>
        <begin position="16"/>
        <end position="111"/>
    </location>
</feature>
<gene>
    <name evidence="3" type="ORF">NDI79_19190</name>
</gene>
<comment type="caution">
    <text evidence="3">The sequence shown here is derived from an EMBL/GenBank/DDBJ whole genome shotgun (WGS) entry which is preliminary data.</text>
</comment>
<dbReference type="PROSITE" id="PS50206">
    <property type="entry name" value="RHODANESE_3"/>
    <property type="match status" value="1"/>
</dbReference>
<proteinExistence type="predicted"/>
<evidence type="ECO:0000313" key="3">
    <source>
        <dbReference type="EMBL" id="MDS0296302.1"/>
    </source>
</evidence>
<keyword evidence="1" id="KW-0479">Metal-binding</keyword>
<dbReference type="InterPro" id="IPR044528">
    <property type="entry name" value="POD-like_MBL-fold"/>
</dbReference>
<dbReference type="SMART" id="SM00849">
    <property type="entry name" value="Lactamase_B"/>
    <property type="match status" value="1"/>
</dbReference>
<dbReference type="Pfam" id="PF00581">
    <property type="entry name" value="Rhodanese"/>
    <property type="match status" value="1"/>
</dbReference>
<protein>
    <submittedName>
        <fullName evidence="3">Rhodanese-like domain-containing protein</fullName>
    </submittedName>
</protein>
<evidence type="ECO:0000313" key="4">
    <source>
        <dbReference type="Proteomes" id="UP001254813"/>
    </source>
</evidence>
<evidence type="ECO:0000259" key="2">
    <source>
        <dbReference type="PROSITE" id="PS50206"/>
    </source>
</evidence>
<dbReference type="PANTHER" id="PTHR43084">
    <property type="entry name" value="PERSULFIDE DIOXYGENASE ETHE1"/>
    <property type="match status" value="1"/>
</dbReference>
<dbReference type="SUPFAM" id="SSF56281">
    <property type="entry name" value="Metallo-hydrolase/oxidoreductase"/>
    <property type="match status" value="1"/>
</dbReference>
<dbReference type="PANTHER" id="PTHR43084:SF1">
    <property type="entry name" value="PERSULFIDE DIOXYGENASE ETHE1, MITOCHONDRIAL"/>
    <property type="match status" value="1"/>
</dbReference>
<name>A0ABU2G692_9EURY</name>
<dbReference type="SMART" id="SM00450">
    <property type="entry name" value="RHOD"/>
    <property type="match status" value="1"/>
</dbReference>